<dbReference type="InterPro" id="IPR045313">
    <property type="entry name" value="CBR1-like"/>
</dbReference>
<evidence type="ECO:0000313" key="5">
    <source>
        <dbReference type="EMBL" id="GFE18359.1"/>
    </source>
</evidence>
<reference evidence="5 6" key="1">
    <citation type="submission" date="2019-12" db="EMBL/GenBank/DDBJ databases">
        <title>Whole genome shotgun sequence of Streptomyces hygroscopicus subsp. glebosus NBRC 13786.</title>
        <authorList>
            <person name="Ichikawa N."/>
            <person name="Kimura A."/>
            <person name="Kitahashi Y."/>
            <person name="Komaki H."/>
            <person name="Tamura T."/>
        </authorList>
    </citation>
    <scope>NUCLEOTIDE SEQUENCE [LARGE SCALE GENOMIC DNA]</scope>
    <source>
        <strain evidence="5 6">NBRC 13786</strain>
    </source>
</reference>
<dbReference type="EMBL" id="BLIO01000001">
    <property type="protein sequence ID" value="GFE18359.1"/>
    <property type="molecule type" value="Genomic_DNA"/>
</dbReference>
<evidence type="ECO:0000313" key="6">
    <source>
        <dbReference type="Proteomes" id="UP000430079"/>
    </source>
</evidence>
<sequence length="241" mass="24878">MSEQTIALVTGANKGIGYEIAAGLGTLGWRVGVGARDEERRETAVAKLRAGGVDAFGVPLDVTDDASVADAARLIEDGAGRLDVLVNNAGITGDGPQMPTTVDVATVRAAVETNVIGVIRVTNAMLPLLRRSSSPRIVNMSSGVGSLTRQTTPGTETGPISAAYTPSKTFLNAVTVQYAKELSDTNILINAACPGYCATDLNGFRGFRTPEQGAAIALRLATLPDDGPTGSFFDDAGAVPW</sequence>
<accession>A0A640T3R6</accession>
<dbReference type="Proteomes" id="UP000430079">
    <property type="component" value="Unassembled WGS sequence"/>
</dbReference>
<evidence type="ECO:0000256" key="4">
    <source>
        <dbReference type="RuleBase" id="RU000363"/>
    </source>
</evidence>
<proteinExistence type="inferred from homology"/>
<evidence type="ECO:0000256" key="2">
    <source>
        <dbReference type="ARBA" id="ARBA00022857"/>
    </source>
</evidence>
<dbReference type="RefSeq" id="WP_190142570.1">
    <property type="nucleotide sequence ID" value="NZ_BLIO01000001.1"/>
</dbReference>
<organism evidence="5 6">
    <name type="scientific">Streptomyces glebosus</name>
    <dbReference type="NCBI Taxonomy" id="249580"/>
    <lineage>
        <taxon>Bacteria</taxon>
        <taxon>Bacillati</taxon>
        <taxon>Actinomycetota</taxon>
        <taxon>Actinomycetes</taxon>
        <taxon>Kitasatosporales</taxon>
        <taxon>Streptomycetaceae</taxon>
        <taxon>Streptomyces</taxon>
    </lineage>
</organism>
<keyword evidence="2" id="KW-0521">NADP</keyword>
<name>A0A640T3R6_9ACTN</name>
<comment type="caution">
    <text evidence="5">The sequence shown here is derived from an EMBL/GenBank/DDBJ whole genome shotgun (WGS) entry which is preliminary data.</text>
</comment>
<dbReference type="PRINTS" id="PR00080">
    <property type="entry name" value="SDRFAMILY"/>
</dbReference>
<dbReference type="Pfam" id="PF00106">
    <property type="entry name" value="adh_short"/>
    <property type="match status" value="1"/>
</dbReference>
<dbReference type="GO" id="GO:0016616">
    <property type="term" value="F:oxidoreductase activity, acting on the CH-OH group of donors, NAD or NADP as acceptor"/>
    <property type="evidence" value="ECO:0007669"/>
    <property type="project" value="InterPro"/>
</dbReference>
<dbReference type="PRINTS" id="PR00081">
    <property type="entry name" value="GDHRDH"/>
</dbReference>
<gene>
    <name evidence="5" type="ORF">Sgleb_64060</name>
</gene>
<dbReference type="SUPFAM" id="SSF51735">
    <property type="entry name" value="NAD(P)-binding Rossmann-fold domains"/>
    <property type="match status" value="1"/>
</dbReference>
<evidence type="ECO:0000256" key="1">
    <source>
        <dbReference type="ARBA" id="ARBA00006484"/>
    </source>
</evidence>
<dbReference type="InterPro" id="IPR002347">
    <property type="entry name" value="SDR_fam"/>
</dbReference>
<keyword evidence="3" id="KW-0560">Oxidoreductase</keyword>
<comment type="similarity">
    <text evidence="1 4">Belongs to the short-chain dehydrogenases/reductases (SDR) family.</text>
</comment>
<dbReference type="InterPro" id="IPR036291">
    <property type="entry name" value="NAD(P)-bd_dom_sf"/>
</dbReference>
<dbReference type="Gene3D" id="3.40.50.720">
    <property type="entry name" value="NAD(P)-binding Rossmann-like Domain"/>
    <property type="match status" value="1"/>
</dbReference>
<dbReference type="PANTHER" id="PTHR43490">
    <property type="entry name" value="(+)-NEOMENTHOL DEHYDROGENASE"/>
    <property type="match status" value="1"/>
</dbReference>
<protein>
    <submittedName>
        <fullName evidence="5">Dehydrogenase</fullName>
    </submittedName>
</protein>
<dbReference type="CDD" id="cd05324">
    <property type="entry name" value="carb_red_PTCR-like_SDR_c"/>
    <property type="match status" value="1"/>
</dbReference>
<evidence type="ECO:0000256" key="3">
    <source>
        <dbReference type="ARBA" id="ARBA00023002"/>
    </source>
</evidence>
<dbReference type="PANTHER" id="PTHR43490:SF99">
    <property type="entry name" value="SHORT-CHAIN DEHYDROGENASE_REDUCTASE"/>
    <property type="match status" value="1"/>
</dbReference>
<dbReference type="AlphaFoldDB" id="A0A640T3R6"/>
<dbReference type="GO" id="GO:0016020">
    <property type="term" value="C:membrane"/>
    <property type="evidence" value="ECO:0007669"/>
    <property type="project" value="TreeGrafter"/>
</dbReference>
<keyword evidence="6" id="KW-1185">Reference proteome</keyword>